<dbReference type="InterPro" id="IPR023395">
    <property type="entry name" value="MCP_dom_sf"/>
</dbReference>
<dbReference type="OMA" id="TTRFGAY"/>
<comment type="similarity">
    <text evidence="2 9">Belongs to the mitochondrial carrier (TC 2.A.29) family.</text>
</comment>
<dbReference type="EMBL" id="JH993104">
    <property type="protein sequence ID" value="EKX34728.1"/>
    <property type="molecule type" value="Genomic_DNA"/>
</dbReference>
<evidence type="ECO:0000256" key="7">
    <source>
        <dbReference type="ARBA" id="ARBA00023136"/>
    </source>
</evidence>
<dbReference type="KEGG" id="gtt:GUITHDRAFT_147042"/>
<gene>
    <name evidence="10" type="ORF">GUITHDRAFT_147042</name>
</gene>
<dbReference type="Proteomes" id="UP000011087">
    <property type="component" value="Unassembled WGS sequence"/>
</dbReference>
<dbReference type="Pfam" id="PF00153">
    <property type="entry name" value="Mito_carr"/>
    <property type="match status" value="3"/>
</dbReference>
<dbReference type="AlphaFoldDB" id="L1IER7"/>
<dbReference type="InterPro" id="IPR018108">
    <property type="entry name" value="MCP_transmembrane"/>
</dbReference>
<comment type="subcellular location">
    <subcellularLocation>
        <location evidence="1">Membrane</location>
        <topology evidence="1">Multi-pass membrane protein</topology>
    </subcellularLocation>
</comment>
<sequence length="323" mass="35750">MKIDPEAAESRPKIPELRHRDSLTVEVKTRWISAQTQNDLARMGMAGLASVVAQTCTQPVEVVKTRLQISGEVGAAAHKTYNSFLGSATMVARNEGFFGLYKGMSAAALREMSYSSLRFGLYEPFKRVLGESDAKHTPIWKKFASGAAAGIVGSGLANPTDVLKVRMMANEGEPKRLMTIAKEVYADGGFTAFYRSVHTTMIRAAILNATKLAAYDDLKQNLLKHHIMQEGMALHFCCSMFAGVMVAATTSPVDLVRTRLMNQPAGKKLYTGMIDCAMKIVKQNGIMALYKGFNAQWMRFGPFTIVQFMCWERMRAWYGMKGI</sequence>
<dbReference type="Gene3D" id="1.50.40.10">
    <property type="entry name" value="Mitochondrial carrier domain"/>
    <property type="match status" value="1"/>
</dbReference>
<evidence type="ECO:0000256" key="8">
    <source>
        <dbReference type="PROSITE-ProRule" id="PRU00282"/>
    </source>
</evidence>
<dbReference type="InterPro" id="IPR050391">
    <property type="entry name" value="Mito_Metabolite_Transporter"/>
</dbReference>
<dbReference type="STRING" id="905079.L1IER7"/>
<evidence type="ECO:0000256" key="6">
    <source>
        <dbReference type="ARBA" id="ARBA00022989"/>
    </source>
</evidence>
<evidence type="ECO:0000256" key="1">
    <source>
        <dbReference type="ARBA" id="ARBA00004141"/>
    </source>
</evidence>
<evidence type="ECO:0000256" key="5">
    <source>
        <dbReference type="ARBA" id="ARBA00022737"/>
    </source>
</evidence>
<evidence type="ECO:0000256" key="3">
    <source>
        <dbReference type="ARBA" id="ARBA00022448"/>
    </source>
</evidence>
<evidence type="ECO:0000313" key="10">
    <source>
        <dbReference type="EMBL" id="EKX34728.1"/>
    </source>
</evidence>
<evidence type="ECO:0000313" key="11">
    <source>
        <dbReference type="EnsemblProtists" id="EKX34728"/>
    </source>
</evidence>
<name>L1IER7_GUITC</name>
<organism evidence="10">
    <name type="scientific">Guillardia theta (strain CCMP2712)</name>
    <name type="common">Cryptophyte</name>
    <dbReference type="NCBI Taxonomy" id="905079"/>
    <lineage>
        <taxon>Eukaryota</taxon>
        <taxon>Cryptophyceae</taxon>
        <taxon>Pyrenomonadales</taxon>
        <taxon>Geminigeraceae</taxon>
        <taxon>Guillardia</taxon>
    </lineage>
</organism>
<dbReference type="RefSeq" id="XP_005821708.1">
    <property type="nucleotide sequence ID" value="XM_005821651.1"/>
</dbReference>
<evidence type="ECO:0000256" key="2">
    <source>
        <dbReference type="ARBA" id="ARBA00006375"/>
    </source>
</evidence>
<proteinExistence type="inferred from homology"/>
<feature type="repeat" description="Solcar" evidence="8">
    <location>
        <begin position="230"/>
        <end position="317"/>
    </location>
</feature>
<keyword evidence="7 8" id="KW-0472">Membrane</keyword>
<keyword evidence="5" id="KW-0677">Repeat</keyword>
<dbReference type="InterPro" id="IPR002067">
    <property type="entry name" value="MCP"/>
</dbReference>
<feature type="repeat" description="Solcar" evidence="8">
    <location>
        <begin position="37"/>
        <end position="128"/>
    </location>
</feature>
<feature type="repeat" description="Solcar" evidence="8">
    <location>
        <begin position="137"/>
        <end position="221"/>
    </location>
</feature>
<dbReference type="SUPFAM" id="SSF103506">
    <property type="entry name" value="Mitochondrial carrier"/>
    <property type="match status" value="1"/>
</dbReference>
<protein>
    <submittedName>
        <fullName evidence="10 11">Uncharacterized protein</fullName>
    </submittedName>
</protein>
<dbReference type="GeneID" id="17291428"/>
<dbReference type="EnsemblProtists" id="EKX34728">
    <property type="protein sequence ID" value="EKX34728"/>
    <property type="gene ID" value="GUITHDRAFT_147042"/>
</dbReference>
<evidence type="ECO:0000313" key="12">
    <source>
        <dbReference type="Proteomes" id="UP000011087"/>
    </source>
</evidence>
<reference evidence="11" key="3">
    <citation type="submission" date="2015-06" db="UniProtKB">
        <authorList>
            <consortium name="EnsemblProtists"/>
        </authorList>
    </citation>
    <scope>IDENTIFICATION</scope>
</reference>
<evidence type="ECO:0000256" key="9">
    <source>
        <dbReference type="RuleBase" id="RU000488"/>
    </source>
</evidence>
<dbReference type="HOGENOM" id="CLU_015166_14_2_1"/>
<accession>L1IER7</accession>
<keyword evidence="4 8" id="KW-0812">Transmembrane</keyword>
<dbReference type="GO" id="GO:0055085">
    <property type="term" value="P:transmembrane transport"/>
    <property type="evidence" value="ECO:0007669"/>
    <property type="project" value="InterPro"/>
</dbReference>
<keyword evidence="3 9" id="KW-0813">Transport</keyword>
<evidence type="ECO:0000256" key="4">
    <source>
        <dbReference type="ARBA" id="ARBA00022692"/>
    </source>
</evidence>
<dbReference type="PaxDb" id="55529-EKX34728"/>
<reference evidence="12" key="2">
    <citation type="submission" date="2012-11" db="EMBL/GenBank/DDBJ databases">
        <authorList>
            <person name="Kuo A."/>
            <person name="Curtis B.A."/>
            <person name="Tanifuji G."/>
            <person name="Burki F."/>
            <person name="Gruber A."/>
            <person name="Irimia M."/>
            <person name="Maruyama S."/>
            <person name="Arias M.C."/>
            <person name="Ball S.G."/>
            <person name="Gile G.H."/>
            <person name="Hirakawa Y."/>
            <person name="Hopkins J.F."/>
            <person name="Rensing S.A."/>
            <person name="Schmutz J."/>
            <person name="Symeonidi A."/>
            <person name="Elias M."/>
            <person name="Eveleigh R.J."/>
            <person name="Herman E.K."/>
            <person name="Klute M.J."/>
            <person name="Nakayama T."/>
            <person name="Obornik M."/>
            <person name="Reyes-Prieto A."/>
            <person name="Armbrust E.V."/>
            <person name="Aves S.J."/>
            <person name="Beiko R.G."/>
            <person name="Coutinho P."/>
            <person name="Dacks J.B."/>
            <person name="Durnford D.G."/>
            <person name="Fast N.M."/>
            <person name="Green B.R."/>
            <person name="Grisdale C."/>
            <person name="Hempe F."/>
            <person name="Henrissat B."/>
            <person name="Hoppner M.P."/>
            <person name="Ishida K.-I."/>
            <person name="Kim E."/>
            <person name="Koreny L."/>
            <person name="Kroth P.G."/>
            <person name="Liu Y."/>
            <person name="Malik S.-B."/>
            <person name="Maier U.G."/>
            <person name="McRose D."/>
            <person name="Mock T."/>
            <person name="Neilson J.A."/>
            <person name="Onodera N.T."/>
            <person name="Poole A.M."/>
            <person name="Pritham E.J."/>
            <person name="Richards T.A."/>
            <person name="Rocap G."/>
            <person name="Roy S.W."/>
            <person name="Sarai C."/>
            <person name="Schaack S."/>
            <person name="Shirato S."/>
            <person name="Slamovits C.H."/>
            <person name="Spencer D.F."/>
            <person name="Suzuki S."/>
            <person name="Worden A.Z."/>
            <person name="Zauner S."/>
            <person name="Barry K."/>
            <person name="Bell C."/>
            <person name="Bharti A.K."/>
            <person name="Crow J.A."/>
            <person name="Grimwood J."/>
            <person name="Kramer R."/>
            <person name="Lindquist E."/>
            <person name="Lucas S."/>
            <person name="Salamov A."/>
            <person name="McFadden G.I."/>
            <person name="Lane C.E."/>
            <person name="Keeling P.J."/>
            <person name="Gray M.W."/>
            <person name="Grigoriev I.V."/>
            <person name="Archibald J.M."/>
        </authorList>
    </citation>
    <scope>NUCLEOTIDE SEQUENCE</scope>
    <source>
        <strain evidence="12">CCMP2712</strain>
    </source>
</reference>
<dbReference type="OrthoDB" id="756301at2759"/>
<dbReference type="PROSITE" id="PS50920">
    <property type="entry name" value="SOLCAR"/>
    <property type="match status" value="3"/>
</dbReference>
<keyword evidence="12" id="KW-1185">Reference proteome</keyword>
<dbReference type="PANTHER" id="PTHR45618">
    <property type="entry name" value="MITOCHONDRIAL DICARBOXYLATE CARRIER-RELATED"/>
    <property type="match status" value="1"/>
</dbReference>
<reference evidence="10 12" key="1">
    <citation type="journal article" date="2012" name="Nature">
        <title>Algal genomes reveal evolutionary mosaicism and the fate of nucleomorphs.</title>
        <authorList>
            <consortium name="DOE Joint Genome Institute"/>
            <person name="Curtis B.A."/>
            <person name="Tanifuji G."/>
            <person name="Burki F."/>
            <person name="Gruber A."/>
            <person name="Irimia M."/>
            <person name="Maruyama S."/>
            <person name="Arias M.C."/>
            <person name="Ball S.G."/>
            <person name="Gile G.H."/>
            <person name="Hirakawa Y."/>
            <person name="Hopkins J.F."/>
            <person name="Kuo A."/>
            <person name="Rensing S.A."/>
            <person name="Schmutz J."/>
            <person name="Symeonidi A."/>
            <person name="Elias M."/>
            <person name="Eveleigh R.J."/>
            <person name="Herman E.K."/>
            <person name="Klute M.J."/>
            <person name="Nakayama T."/>
            <person name="Obornik M."/>
            <person name="Reyes-Prieto A."/>
            <person name="Armbrust E.V."/>
            <person name="Aves S.J."/>
            <person name="Beiko R.G."/>
            <person name="Coutinho P."/>
            <person name="Dacks J.B."/>
            <person name="Durnford D.G."/>
            <person name="Fast N.M."/>
            <person name="Green B.R."/>
            <person name="Grisdale C.J."/>
            <person name="Hempel F."/>
            <person name="Henrissat B."/>
            <person name="Hoppner M.P."/>
            <person name="Ishida K."/>
            <person name="Kim E."/>
            <person name="Koreny L."/>
            <person name="Kroth P.G."/>
            <person name="Liu Y."/>
            <person name="Malik S.B."/>
            <person name="Maier U.G."/>
            <person name="McRose D."/>
            <person name="Mock T."/>
            <person name="Neilson J.A."/>
            <person name="Onodera N.T."/>
            <person name="Poole A.M."/>
            <person name="Pritham E.J."/>
            <person name="Richards T.A."/>
            <person name="Rocap G."/>
            <person name="Roy S.W."/>
            <person name="Sarai C."/>
            <person name="Schaack S."/>
            <person name="Shirato S."/>
            <person name="Slamovits C.H."/>
            <person name="Spencer D.F."/>
            <person name="Suzuki S."/>
            <person name="Worden A.Z."/>
            <person name="Zauner S."/>
            <person name="Barry K."/>
            <person name="Bell C."/>
            <person name="Bharti A.K."/>
            <person name="Crow J.A."/>
            <person name="Grimwood J."/>
            <person name="Kramer R."/>
            <person name="Lindquist E."/>
            <person name="Lucas S."/>
            <person name="Salamov A."/>
            <person name="McFadden G.I."/>
            <person name="Lane C.E."/>
            <person name="Keeling P.J."/>
            <person name="Gray M.W."/>
            <person name="Grigoriev I.V."/>
            <person name="Archibald J.M."/>
        </authorList>
    </citation>
    <scope>NUCLEOTIDE SEQUENCE</scope>
    <source>
        <strain evidence="10 12">CCMP2712</strain>
    </source>
</reference>
<dbReference type="eggNOG" id="KOG0753">
    <property type="taxonomic scope" value="Eukaryota"/>
</dbReference>
<dbReference type="PRINTS" id="PR00926">
    <property type="entry name" value="MITOCARRIER"/>
</dbReference>
<keyword evidence="6" id="KW-1133">Transmembrane helix</keyword>
<dbReference type="GO" id="GO:0016020">
    <property type="term" value="C:membrane"/>
    <property type="evidence" value="ECO:0007669"/>
    <property type="project" value="UniProtKB-SubCell"/>
</dbReference>